<feature type="transmembrane region" description="Helical" evidence="1">
    <location>
        <begin position="20"/>
        <end position="41"/>
    </location>
</feature>
<comment type="caution">
    <text evidence="2">The sequence shown here is derived from an EMBL/GenBank/DDBJ whole genome shotgun (WGS) entry which is preliminary data.</text>
</comment>
<keyword evidence="1" id="KW-0812">Transmembrane</keyword>
<keyword evidence="1" id="KW-0472">Membrane</keyword>
<feature type="transmembrane region" description="Helical" evidence="1">
    <location>
        <begin position="180"/>
        <end position="202"/>
    </location>
</feature>
<dbReference type="AlphaFoldDB" id="A0A9D1JRC5"/>
<protein>
    <recommendedName>
        <fullName evidence="4">ABC transporter permease</fullName>
    </recommendedName>
</protein>
<dbReference type="EMBL" id="DVIT01000025">
    <property type="protein sequence ID" value="HIS47205.1"/>
    <property type="molecule type" value="Genomic_DNA"/>
</dbReference>
<proteinExistence type="predicted"/>
<name>A0A9D1JRC5_9FIRM</name>
<gene>
    <name evidence="2" type="ORF">IAB46_06545</name>
</gene>
<reference evidence="2" key="1">
    <citation type="submission" date="2020-10" db="EMBL/GenBank/DDBJ databases">
        <authorList>
            <person name="Gilroy R."/>
        </authorList>
    </citation>
    <scope>NUCLEOTIDE SEQUENCE</scope>
    <source>
        <strain evidence="2">CHK178-757</strain>
    </source>
</reference>
<keyword evidence="1" id="KW-1133">Transmembrane helix</keyword>
<evidence type="ECO:0000313" key="2">
    <source>
        <dbReference type="EMBL" id="HIS47205.1"/>
    </source>
</evidence>
<reference evidence="2" key="2">
    <citation type="journal article" date="2021" name="PeerJ">
        <title>Extensive microbial diversity within the chicken gut microbiome revealed by metagenomics and culture.</title>
        <authorList>
            <person name="Gilroy R."/>
            <person name="Ravi A."/>
            <person name="Getino M."/>
            <person name="Pursley I."/>
            <person name="Horton D.L."/>
            <person name="Alikhan N.F."/>
            <person name="Baker D."/>
            <person name="Gharbi K."/>
            <person name="Hall N."/>
            <person name="Watson M."/>
            <person name="Adriaenssens E.M."/>
            <person name="Foster-Nyarko E."/>
            <person name="Jarju S."/>
            <person name="Secka A."/>
            <person name="Antonio M."/>
            <person name="Oren A."/>
            <person name="Chaudhuri R.R."/>
            <person name="La Ragione R."/>
            <person name="Hildebrand F."/>
            <person name="Pallen M.J."/>
        </authorList>
    </citation>
    <scope>NUCLEOTIDE SEQUENCE</scope>
    <source>
        <strain evidence="2">CHK178-757</strain>
    </source>
</reference>
<organism evidence="2 3">
    <name type="scientific">Candidatus Scybalocola faecigallinarum</name>
    <dbReference type="NCBI Taxonomy" id="2840941"/>
    <lineage>
        <taxon>Bacteria</taxon>
        <taxon>Bacillati</taxon>
        <taxon>Bacillota</taxon>
        <taxon>Clostridia</taxon>
        <taxon>Lachnospirales</taxon>
        <taxon>Lachnospiraceae</taxon>
        <taxon>Lachnospiraceae incertae sedis</taxon>
        <taxon>Candidatus Scybalocola (ex Gilroy et al. 2021)</taxon>
    </lineage>
</organism>
<feature type="transmembrane region" description="Helical" evidence="1">
    <location>
        <begin position="145"/>
        <end position="168"/>
    </location>
</feature>
<sequence length="235" mass="25380">MYNLIRLEILKYRLRPWHRAAVGCGIALIAFQYFMAAIPYLDPSEGDSALFASYDFLISLNHILGTAMFTILGSVMGARLIVEAYGDKKAVLLFSYPVSRKRILGGKLLIVFAYPTAAMAVWGLVSDGLFFFTEQIFPICRDQLTVQILFTAFISLICHCVIAGALGIQATWLGFIKKSVSAAIVSSVILATVICQVLSAGISFWPTAALTAVICIAGAGAAGADLGRRVQNMEV</sequence>
<dbReference type="Proteomes" id="UP000823927">
    <property type="component" value="Unassembled WGS sequence"/>
</dbReference>
<feature type="transmembrane region" description="Helical" evidence="1">
    <location>
        <begin position="61"/>
        <end position="82"/>
    </location>
</feature>
<evidence type="ECO:0008006" key="4">
    <source>
        <dbReference type="Google" id="ProtNLM"/>
    </source>
</evidence>
<evidence type="ECO:0000256" key="1">
    <source>
        <dbReference type="SAM" id="Phobius"/>
    </source>
</evidence>
<feature type="transmembrane region" description="Helical" evidence="1">
    <location>
        <begin position="208"/>
        <end position="227"/>
    </location>
</feature>
<evidence type="ECO:0000313" key="3">
    <source>
        <dbReference type="Proteomes" id="UP000823927"/>
    </source>
</evidence>
<accession>A0A9D1JRC5</accession>
<feature type="transmembrane region" description="Helical" evidence="1">
    <location>
        <begin position="103"/>
        <end position="125"/>
    </location>
</feature>